<dbReference type="Gene3D" id="1.10.10.1420">
    <property type="entry name" value="DNA replication factor Cdt1, C-terminal WH domain"/>
    <property type="match status" value="1"/>
</dbReference>
<keyword evidence="5" id="KW-1185">Reference proteome</keyword>
<keyword evidence="2" id="KW-0131">Cell cycle</keyword>
<proteinExistence type="inferred from homology"/>
<sequence length="171" mass="18934">MKHVSRLPLRRKSLLGCPIISSSSKALTTREEEEPKIDIMPESISQKEVNALEGTPAKLICTPSKLMTATPDIQTPKRQRKGKGEKSICGEGYAGVAEARKRQKLIAGLPTTIDMILLIFQSINRSVMTKEELTHKLIANNCKIVDKGKEKLLVVYQFAYPLQSQVNICSG</sequence>
<dbReference type="GO" id="GO:0000076">
    <property type="term" value="P:DNA replication checkpoint signaling"/>
    <property type="evidence" value="ECO:0007669"/>
    <property type="project" value="TreeGrafter"/>
</dbReference>
<dbReference type="PANTHER" id="PTHR28637">
    <property type="entry name" value="DNA REPLICATION FACTOR CDT1"/>
    <property type="match status" value="1"/>
</dbReference>
<evidence type="ECO:0000313" key="4">
    <source>
        <dbReference type="EMBL" id="ONK80022.1"/>
    </source>
</evidence>
<feature type="domain" description="DNA replication factor Cdt1 C-terminal" evidence="3">
    <location>
        <begin position="97"/>
        <end position="148"/>
    </location>
</feature>
<dbReference type="InterPro" id="IPR038090">
    <property type="entry name" value="Cdt1_C_WH_dom_sf"/>
</dbReference>
<gene>
    <name evidence="4" type="ORF">A4U43_C01F12940</name>
</gene>
<dbReference type="GO" id="GO:0070182">
    <property type="term" value="F:DNA polymerase binding"/>
    <property type="evidence" value="ECO:0007669"/>
    <property type="project" value="TreeGrafter"/>
</dbReference>
<dbReference type="InterPro" id="IPR032054">
    <property type="entry name" value="Cdt1_C"/>
</dbReference>
<evidence type="ECO:0000259" key="3">
    <source>
        <dbReference type="Pfam" id="PF16679"/>
    </source>
</evidence>
<dbReference type="GO" id="GO:0071163">
    <property type="term" value="P:DNA replication preinitiation complex assembly"/>
    <property type="evidence" value="ECO:0007669"/>
    <property type="project" value="InterPro"/>
</dbReference>
<dbReference type="Gramene" id="ONK80022">
    <property type="protein sequence ID" value="ONK80022"/>
    <property type="gene ID" value="A4U43_C01F12940"/>
</dbReference>
<dbReference type="GO" id="GO:0000278">
    <property type="term" value="P:mitotic cell cycle"/>
    <property type="evidence" value="ECO:0007669"/>
    <property type="project" value="TreeGrafter"/>
</dbReference>
<dbReference type="Pfam" id="PF16679">
    <property type="entry name" value="CDT1_C"/>
    <property type="match status" value="1"/>
</dbReference>
<name>A0A5P1FPH8_ASPOF</name>
<reference evidence="5" key="1">
    <citation type="journal article" date="2017" name="Nat. Commun.">
        <title>The asparagus genome sheds light on the origin and evolution of a young Y chromosome.</title>
        <authorList>
            <person name="Harkess A."/>
            <person name="Zhou J."/>
            <person name="Xu C."/>
            <person name="Bowers J.E."/>
            <person name="Van der Hulst R."/>
            <person name="Ayyampalayam S."/>
            <person name="Mercati F."/>
            <person name="Riccardi P."/>
            <person name="McKain M.R."/>
            <person name="Kakrana A."/>
            <person name="Tang H."/>
            <person name="Ray J."/>
            <person name="Groenendijk J."/>
            <person name="Arikit S."/>
            <person name="Mathioni S.M."/>
            <person name="Nakano M."/>
            <person name="Shan H."/>
            <person name="Telgmann-Rauber A."/>
            <person name="Kanno A."/>
            <person name="Yue Z."/>
            <person name="Chen H."/>
            <person name="Li W."/>
            <person name="Chen Y."/>
            <person name="Xu X."/>
            <person name="Zhang Y."/>
            <person name="Luo S."/>
            <person name="Chen H."/>
            <person name="Gao J."/>
            <person name="Mao Z."/>
            <person name="Pires J.C."/>
            <person name="Luo M."/>
            <person name="Kudrna D."/>
            <person name="Wing R.A."/>
            <person name="Meyers B.C."/>
            <person name="Yi K."/>
            <person name="Kong H."/>
            <person name="Lavrijsen P."/>
            <person name="Sunseri F."/>
            <person name="Falavigna A."/>
            <person name="Ye Y."/>
            <person name="Leebens-Mack J.H."/>
            <person name="Chen G."/>
        </authorList>
    </citation>
    <scope>NUCLEOTIDE SEQUENCE [LARGE SCALE GENOMIC DNA]</scope>
    <source>
        <strain evidence="5">cv. DH0086</strain>
    </source>
</reference>
<dbReference type="AlphaFoldDB" id="A0A5P1FPH8"/>
<dbReference type="GO" id="GO:0005634">
    <property type="term" value="C:nucleus"/>
    <property type="evidence" value="ECO:0007669"/>
    <property type="project" value="TreeGrafter"/>
</dbReference>
<dbReference type="GO" id="GO:0003677">
    <property type="term" value="F:DNA binding"/>
    <property type="evidence" value="ECO:0007669"/>
    <property type="project" value="InterPro"/>
</dbReference>
<accession>A0A5P1FPH8</accession>
<comment type="similarity">
    <text evidence="1">Belongs to the Cdt1 family.</text>
</comment>
<evidence type="ECO:0000313" key="5">
    <source>
        <dbReference type="Proteomes" id="UP000243459"/>
    </source>
</evidence>
<organism evidence="4 5">
    <name type="scientific">Asparagus officinalis</name>
    <name type="common">Garden asparagus</name>
    <dbReference type="NCBI Taxonomy" id="4686"/>
    <lineage>
        <taxon>Eukaryota</taxon>
        <taxon>Viridiplantae</taxon>
        <taxon>Streptophyta</taxon>
        <taxon>Embryophyta</taxon>
        <taxon>Tracheophyta</taxon>
        <taxon>Spermatophyta</taxon>
        <taxon>Magnoliopsida</taxon>
        <taxon>Liliopsida</taxon>
        <taxon>Asparagales</taxon>
        <taxon>Asparagaceae</taxon>
        <taxon>Asparagoideae</taxon>
        <taxon>Asparagus</taxon>
    </lineage>
</organism>
<protein>
    <recommendedName>
        <fullName evidence="3">DNA replication factor Cdt1 C-terminal domain-containing protein</fullName>
    </recommendedName>
</protein>
<dbReference type="Proteomes" id="UP000243459">
    <property type="component" value="Chromosome 1"/>
</dbReference>
<dbReference type="InterPro" id="IPR045173">
    <property type="entry name" value="Cdt1"/>
</dbReference>
<dbReference type="GO" id="GO:0030174">
    <property type="term" value="P:regulation of DNA-templated DNA replication initiation"/>
    <property type="evidence" value="ECO:0007669"/>
    <property type="project" value="InterPro"/>
</dbReference>
<dbReference type="EMBL" id="CM007381">
    <property type="protein sequence ID" value="ONK80022.1"/>
    <property type="molecule type" value="Genomic_DNA"/>
</dbReference>
<dbReference type="PANTHER" id="PTHR28637:SF1">
    <property type="entry name" value="DNA REPLICATION FACTOR CDT1"/>
    <property type="match status" value="1"/>
</dbReference>
<evidence type="ECO:0000256" key="2">
    <source>
        <dbReference type="ARBA" id="ARBA00023306"/>
    </source>
</evidence>
<evidence type="ECO:0000256" key="1">
    <source>
        <dbReference type="ARBA" id="ARBA00008356"/>
    </source>
</evidence>